<dbReference type="InterPro" id="IPR004843">
    <property type="entry name" value="Calcineurin-like_PHP"/>
</dbReference>
<proteinExistence type="predicted"/>
<dbReference type="PIRSF" id="PIRSF030250">
    <property type="entry name" value="Ptase_At2g46880"/>
    <property type="match status" value="1"/>
</dbReference>
<gene>
    <name evidence="2" type="ORF">H7C18_20350</name>
</gene>
<sequence>MKKRLQFRGDHSFTIVQFTDLHWKTGDEMDRRTRDLMEAVLLEEKPDLVVLTGDIIQSGRCEGRALEAFADVGRVSEEHGIPWAAVYGNHDAEYRVTREELMRVQQSFPLCLTERGPEYLPGLGNYMLTVAGSDGTECAAALYMIDSLGELVDALLPYKGYDWIRPEQVHWYRERSKELEKACGRTVPSLAFFHIPLPEYETVWSHFPCYGTKNENVCCPSVNSGLFAAMLERGDIIGTFVGHDHENDYWGDLYGIRLAYGKVTGYNTFNNRPYNGEHRGARLIKLTEGSRAFETWIRMDTGERIDQELHLP</sequence>
<dbReference type="PANTHER" id="PTHR32440">
    <property type="entry name" value="PHOSPHATASE DCR2-RELATED-RELATED"/>
    <property type="match status" value="1"/>
</dbReference>
<dbReference type="CDD" id="cd07383">
    <property type="entry name" value="MPP_Dcr2"/>
    <property type="match status" value="1"/>
</dbReference>
<dbReference type="Proteomes" id="UP000564644">
    <property type="component" value="Unassembled WGS sequence"/>
</dbReference>
<evidence type="ECO:0000313" key="3">
    <source>
        <dbReference type="Proteomes" id="UP000564644"/>
    </source>
</evidence>
<keyword evidence="3" id="KW-1185">Reference proteome</keyword>
<evidence type="ECO:0000259" key="1">
    <source>
        <dbReference type="Pfam" id="PF00149"/>
    </source>
</evidence>
<feature type="domain" description="Calcineurin-like phosphoesterase" evidence="1">
    <location>
        <begin position="14"/>
        <end position="246"/>
    </location>
</feature>
<reference evidence="2 3" key="1">
    <citation type="submission" date="2020-08" db="EMBL/GenBank/DDBJ databases">
        <title>Cohnella phylogeny.</title>
        <authorList>
            <person name="Dunlap C."/>
        </authorList>
    </citation>
    <scope>NUCLEOTIDE SEQUENCE [LARGE SCALE GENOMIC DNA]</scope>
    <source>
        <strain evidence="2 3">CBP 2801</strain>
    </source>
</reference>
<dbReference type="EMBL" id="JACJVO010000025">
    <property type="protein sequence ID" value="MBB6733277.1"/>
    <property type="molecule type" value="Genomic_DNA"/>
</dbReference>
<dbReference type="Gene3D" id="3.60.21.10">
    <property type="match status" value="1"/>
</dbReference>
<dbReference type="SUPFAM" id="SSF56300">
    <property type="entry name" value="Metallo-dependent phosphatases"/>
    <property type="match status" value="1"/>
</dbReference>
<organism evidence="2 3">
    <name type="scientific">Cohnella zeiphila</name>
    <dbReference type="NCBI Taxonomy" id="2761120"/>
    <lineage>
        <taxon>Bacteria</taxon>
        <taxon>Bacillati</taxon>
        <taxon>Bacillota</taxon>
        <taxon>Bacilli</taxon>
        <taxon>Bacillales</taxon>
        <taxon>Paenibacillaceae</taxon>
        <taxon>Cohnella</taxon>
    </lineage>
</organism>
<protein>
    <submittedName>
        <fullName evidence="2">Metallophosphoesterase family protein</fullName>
    </submittedName>
</protein>
<dbReference type="RefSeq" id="WP_185130943.1">
    <property type="nucleotide sequence ID" value="NZ_JACJVO010000025.1"/>
</dbReference>
<evidence type="ECO:0000313" key="2">
    <source>
        <dbReference type="EMBL" id="MBB6733277.1"/>
    </source>
</evidence>
<dbReference type="InterPro" id="IPR011230">
    <property type="entry name" value="PAP14/16/28/29"/>
</dbReference>
<dbReference type="AlphaFoldDB" id="A0A7X0SNI4"/>
<comment type="caution">
    <text evidence="2">The sequence shown here is derived from an EMBL/GenBank/DDBJ whole genome shotgun (WGS) entry which is preliminary data.</text>
</comment>
<dbReference type="GO" id="GO:0005737">
    <property type="term" value="C:cytoplasm"/>
    <property type="evidence" value="ECO:0007669"/>
    <property type="project" value="TreeGrafter"/>
</dbReference>
<dbReference type="InterPro" id="IPR029052">
    <property type="entry name" value="Metallo-depent_PP-like"/>
</dbReference>
<dbReference type="GO" id="GO:0016788">
    <property type="term" value="F:hydrolase activity, acting on ester bonds"/>
    <property type="evidence" value="ECO:0007669"/>
    <property type="project" value="TreeGrafter"/>
</dbReference>
<accession>A0A7X0SNI4</accession>
<name>A0A7X0SNI4_9BACL</name>
<dbReference type="Pfam" id="PF00149">
    <property type="entry name" value="Metallophos"/>
    <property type="match status" value="1"/>
</dbReference>